<dbReference type="SUPFAM" id="SSF54106">
    <property type="entry name" value="LysM domain"/>
    <property type="match status" value="1"/>
</dbReference>
<feature type="region of interest" description="Disordered" evidence="1">
    <location>
        <begin position="140"/>
        <end position="161"/>
    </location>
</feature>
<dbReference type="PROSITE" id="PS51782">
    <property type="entry name" value="LYSM"/>
    <property type="match status" value="1"/>
</dbReference>
<evidence type="ECO:0000256" key="1">
    <source>
        <dbReference type="SAM" id="MobiDB-lite"/>
    </source>
</evidence>
<dbReference type="CDD" id="cd00118">
    <property type="entry name" value="LysM"/>
    <property type="match status" value="1"/>
</dbReference>
<evidence type="ECO:0000313" key="4">
    <source>
        <dbReference type="Proteomes" id="UP001595921"/>
    </source>
</evidence>
<dbReference type="Pfam" id="PF19266">
    <property type="entry name" value="CIS_tube"/>
    <property type="match status" value="1"/>
</dbReference>
<dbReference type="Gene3D" id="3.10.350.10">
    <property type="entry name" value="LysM domain"/>
    <property type="match status" value="1"/>
</dbReference>
<dbReference type="Pfam" id="PF01476">
    <property type="entry name" value="LysM"/>
    <property type="match status" value="1"/>
</dbReference>
<feature type="domain" description="LysM" evidence="2">
    <location>
        <begin position="160"/>
        <end position="207"/>
    </location>
</feature>
<proteinExistence type="predicted"/>
<dbReference type="InterPro" id="IPR036779">
    <property type="entry name" value="LysM_dom_sf"/>
</dbReference>
<dbReference type="RefSeq" id="WP_267620959.1">
    <property type="nucleotide sequence ID" value="NZ_JAODIW010000005.1"/>
</dbReference>
<dbReference type="InterPro" id="IPR018392">
    <property type="entry name" value="LysM"/>
</dbReference>
<dbReference type="InterPro" id="IPR045361">
    <property type="entry name" value="CIS_tube_prot_N"/>
</dbReference>
<protein>
    <submittedName>
        <fullName evidence="3">LysM peptidoglycan-binding domain-containing protein</fullName>
    </submittedName>
</protein>
<dbReference type="EMBL" id="JBHSDS010000017">
    <property type="protein sequence ID" value="MFC4360603.1"/>
    <property type="molecule type" value="Genomic_DNA"/>
</dbReference>
<evidence type="ECO:0000313" key="3">
    <source>
        <dbReference type="EMBL" id="MFC4360603.1"/>
    </source>
</evidence>
<evidence type="ECO:0000259" key="2">
    <source>
        <dbReference type="PROSITE" id="PS51782"/>
    </source>
</evidence>
<keyword evidence="4" id="KW-1185">Reference proteome</keyword>
<gene>
    <name evidence="3" type="ORF">ACFO0N_21880</name>
</gene>
<name>A0ABD5PIM7_9EURY</name>
<comment type="caution">
    <text evidence="3">The sequence shown here is derived from an EMBL/GenBank/DDBJ whole genome shotgun (WGS) entry which is preliminary data.</text>
</comment>
<sequence>MSTPTTSNLAKAVIIAGGTEVPVKFNPTEYNLNKSVTFVEKSIPGFTTPVTQFGSGESETLSMELFFDAYEEKNRDVRKYTEKLRDLLKVDGAQHAPPVCRFVWGSLDFTCLLQSANTTFTMFLDSGVPVRARMDVTFQEYKPPRRQREENPRSSPDKSKLHRVTEDETLWVLADEEYGDPTRWRAIAEANGIDNPRTLRPGALLVVPTLES</sequence>
<accession>A0ABD5PIM7</accession>
<feature type="compositionally biased region" description="Basic and acidic residues" evidence="1">
    <location>
        <begin position="142"/>
        <end position="161"/>
    </location>
</feature>
<dbReference type="Proteomes" id="UP001595921">
    <property type="component" value="Unassembled WGS sequence"/>
</dbReference>
<dbReference type="AlphaFoldDB" id="A0ABD5PIM7"/>
<dbReference type="SMART" id="SM00257">
    <property type="entry name" value="LysM"/>
    <property type="match status" value="1"/>
</dbReference>
<reference evidence="3 4" key="1">
    <citation type="journal article" date="2019" name="Int. J. Syst. Evol. Microbiol.">
        <title>The Global Catalogue of Microorganisms (GCM) 10K type strain sequencing project: providing services to taxonomists for standard genome sequencing and annotation.</title>
        <authorList>
            <consortium name="The Broad Institute Genomics Platform"/>
            <consortium name="The Broad Institute Genome Sequencing Center for Infectious Disease"/>
            <person name="Wu L."/>
            <person name="Ma J."/>
        </authorList>
    </citation>
    <scope>NUCLEOTIDE SEQUENCE [LARGE SCALE GENOMIC DNA]</scope>
    <source>
        <strain evidence="3 4">CGMCC 1.12553</strain>
    </source>
</reference>
<organism evidence="3 4">
    <name type="scientific">Halobium salinum</name>
    <dbReference type="NCBI Taxonomy" id="1364940"/>
    <lineage>
        <taxon>Archaea</taxon>
        <taxon>Methanobacteriati</taxon>
        <taxon>Methanobacteriota</taxon>
        <taxon>Stenosarchaea group</taxon>
        <taxon>Halobacteria</taxon>
        <taxon>Halobacteriales</taxon>
        <taxon>Haloferacaceae</taxon>
        <taxon>Halobium</taxon>
    </lineage>
</organism>